<name>A0A5B8MEZ4_9CHLO</name>
<gene>
    <name evidence="3" type="ORF">A3770_02p12520</name>
    <name evidence="2" type="ORF">CPRI1469_LOCUS4559</name>
</gene>
<reference evidence="3 4" key="1">
    <citation type="submission" date="2018-07" db="EMBL/GenBank/DDBJ databases">
        <title>The complete nuclear genome of the prasinophyte Chloropicon primus (CCMP1205).</title>
        <authorList>
            <person name="Pombert J.-F."/>
            <person name="Otis C."/>
            <person name="Turmel M."/>
            <person name="Lemieux C."/>
        </authorList>
    </citation>
    <scope>NUCLEOTIDE SEQUENCE [LARGE SCALE GENOMIC DNA]</scope>
    <source>
        <strain evidence="3 4">CCMP1205</strain>
    </source>
</reference>
<feature type="compositionally biased region" description="Basic residues" evidence="1">
    <location>
        <begin position="72"/>
        <end position="88"/>
    </location>
</feature>
<evidence type="ECO:0000313" key="4">
    <source>
        <dbReference type="Proteomes" id="UP000316726"/>
    </source>
</evidence>
<dbReference type="Proteomes" id="UP000316726">
    <property type="component" value="Chromosome 2"/>
</dbReference>
<accession>A0A5B8MEZ4</accession>
<proteinExistence type="predicted"/>
<dbReference type="EMBL" id="HBHL01007087">
    <property type="protein sequence ID" value="CAD9715703.1"/>
    <property type="molecule type" value="Transcribed_RNA"/>
</dbReference>
<evidence type="ECO:0000256" key="1">
    <source>
        <dbReference type="SAM" id="MobiDB-lite"/>
    </source>
</evidence>
<protein>
    <submittedName>
        <fullName evidence="3">Uncharacterized protein</fullName>
    </submittedName>
</protein>
<feature type="region of interest" description="Disordered" evidence="1">
    <location>
        <begin position="52"/>
        <end position="98"/>
    </location>
</feature>
<sequence length="190" mass="21887">MLKTWVVGDDQVLSHTKGKGKHKKGGTKLHRIASEPYSVQVQRMQEVHRTLTDSASYHSANALDDKEEDSRQKRRHAPLQRRPSLKRPWKGDGCGGSRVSPVKKSVTWIDKEIPGRSISEYHLITPRSFRSDRGTWRDRSSVAVQNRSQSRISLHTNQQLQYYYYHQQASKSRSSCSTCMGTLRTFWFGI</sequence>
<evidence type="ECO:0000313" key="3">
    <source>
        <dbReference type="EMBL" id="QDZ18734.1"/>
    </source>
</evidence>
<reference evidence="2" key="2">
    <citation type="submission" date="2021-01" db="EMBL/GenBank/DDBJ databases">
        <authorList>
            <person name="Corre E."/>
            <person name="Pelletier E."/>
            <person name="Niang G."/>
            <person name="Scheremetjew M."/>
            <person name="Finn R."/>
            <person name="Kale V."/>
            <person name="Holt S."/>
            <person name="Cochrane G."/>
            <person name="Meng A."/>
            <person name="Brown T."/>
            <person name="Cohen L."/>
        </authorList>
    </citation>
    <scope>NUCLEOTIDE SEQUENCE</scope>
    <source>
        <strain evidence="2">CCMP1205</strain>
    </source>
</reference>
<keyword evidence="4" id="KW-1185">Reference proteome</keyword>
<evidence type="ECO:0000313" key="2">
    <source>
        <dbReference type="EMBL" id="CAD9715703.1"/>
    </source>
</evidence>
<organism evidence="3 4">
    <name type="scientific">Chloropicon primus</name>
    <dbReference type="NCBI Taxonomy" id="1764295"/>
    <lineage>
        <taxon>Eukaryota</taxon>
        <taxon>Viridiplantae</taxon>
        <taxon>Chlorophyta</taxon>
        <taxon>Chloropicophyceae</taxon>
        <taxon>Chloropicales</taxon>
        <taxon>Chloropicaceae</taxon>
        <taxon>Chloropicon</taxon>
    </lineage>
</organism>
<dbReference type="EMBL" id="CP031035">
    <property type="protein sequence ID" value="QDZ18734.1"/>
    <property type="molecule type" value="Genomic_DNA"/>
</dbReference>
<dbReference type="AlphaFoldDB" id="A0A5B8MEZ4"/>